<protein>
    <recommendedName>
        <fullName evidence="5">HTH luxR-type domain-containing protein</fullName>
    </recommendedName>
</protein>
<feature type="transmembrane region" description="Helical" evidence="4">
    <location>
        <begin position="12"/>
        <end position="30"/>
    </location>
</feature>
<proteinExistence type="predicted"/>
<sequence length="480" mass="50603">MSAMEKSASHSFEIGFVAALVVGLACMDMWPDMLGHAAGLVGVNDLFAALGLNGRFFWSLGLAVGAFLIAAFPAFTRKLDRPLAVVVPVTGLLATILYVNSEASGLGFAGAALCAVLTAAGYGWLEVRLIAMVGRIPQFSTIVLVLAASRILKMVFVTVTGVLPESFQVVGTCLSPVLTGASVIVASALADRAARVTLLRGMAGLPFARWSALSDTRTAYVFLVAAAVLSAVARSVSDLGFWGRENVIGAQYVTLVLPVGIALAIAVYVAFFRLRESAMLSQLVVLFLIVLGGLFLQDGALVNALGLPSVVAAQASIATELFSQFLFWVAMIAAMRLGGVSPYRAVGVAEGCMSAAALLLGVALFGRGPQQGVVAAAATYGTLFVVWYLLRRTQSISEACAPVLPGEDPLKGTCEVVAAQRGLSPRETEVLYLLAQGRSRTFIQSELYLSDGTVKTHIRHIYQKLDVHSKQELISLIQNS</sequence>
<feature type="transmembrane region" description="Helical" evidence="4">
    <location>
        <begin position="105"/>
        <end position="127"/>
    </location>
</feature>
<keyword evidence="1" id="KW-0805">Transcription regulation</keyword>
<dbReference type="GO" id="GO:0003677">
    <property type="term" value="F:DNA binding"/>
    <property type="evidence" value="ECO:0007669"/>
    <property type="project" value="UniProtKB-KW"/>
</dbReference>
<dbReference type="PANTHER" id="PTHR44688:SF16">
    <property type="entry name" value="DNA-BINDING TRANSCRIPTIONAL ACTIVATOR DEVR_DOSR"/>
    <property type="match status" value="1"/>
</dbReference>
<feature type="transmembrane region" description="Helical" evidence="4">
    <location>
        <begin position="372"/>
        <end position="390"/>
    </location>
</feature>
<evidence type="ECO:0000256" key="1">
    <source>
        <dbReference type="ARBA" id="ARBA00023015"/>
    </source>
</evidence>
<dbReference type="SUPFAM" id="SSF46894">
    <property type="entry name" value="C-terminal effector domain of the bipartite response regulators"/>
    <property type="match status" value="1"/>
</dbReference>
<reference evidence="6 7" key="1">
    <citation type="submission" date="2019-11" db="EMBL/GenBank/DDBJ databases">
        <title>Whole genome shotgun sequencing (WGS) data from Adlercreutzia equolifaciens ResAG-91, Eggerthella lenta MRI-F36, MRI-F37, MRI-F40, ResAG-49, ResAG-88, ResAG-121, ResAG-145, and Gordonibacter sp. ResAG-5, ResAG-26, ResAG-43, ResAG-50, ResAG-59.</title>
        <authorList>
            <person name="Stoll D.A."/>
            <person name="Danylec N."/>
            <person name="Franz C.M.A.P."/>
            <person name="Huch M."/>
        </authorList>
    </citation>
    <scope>NUCLEOTIDE SEQUENCE [LARGE SCALE GENOMIC DNA]</scope>
    <source>
        <strain evidence="6 7">ResAG-91</strain>
    </source>
</reference>
<keyword evidence="4" id="KW-0472">Membrane</keyword>
<dbReference type="Pfam" id="PF00196">
    <property type="entry name" value="GerE"/>
    <property type="match status" value="1"/>
</dbReference>
<gene>
    <name evidence="6" type="ORF">GO707_06395</name>
</gene>
<keyword evidence="2" id="KW-0238">DNA-binding</keyword>
<keyword evidence="7" id="KW-1185">Reference proteome</keyword>
<dbReference type="PANTHER" id="PTHR44688">
    <property type="entry name" value="DNA-BINDING TRANSCRIPTIONAL ACTIVATOR DEVR_DOSR"/>
    <property type="match status" value="1"/>
</dbReference>
<feature type="transmembrane region" description="Helical" evidence="4">
    <location>
        <begin position="249"/>
        <end position="271"/>
    </location>
</feature>
<organism evidence="6 7">
    <name type="scientific">Adlercreutzia rubneri</name>
    <dbReference type="NCBI Taxonomy" id="2916441"/>
    <lineage>
        <taxon>Bacteria</taxon>
        <taxon>Bacillati</taxon>
        <taxon>Actinomycetota</taxon>
        <taxon>Coriobacteriia</taxon>
        <taxon>Eggerthellales</taxon>
        <taxon>Eggerthellaceae</taxon>
        <taxon>Adlercreutzia</taxon>
    </lineage>
</organism>
<dbReference type="PROSITE" id="PS50043">
    <property type="entry name" value="HTH_LUXR_2"/>
    <property type="match status" value="1"/>
</dbReference>
<feature type="transmembrane region" description="Helical" evidence="4">
    <location>
        <begin position="345"/>
        <end position="366"/>
    </location>
</feature>
<feature type="transmembrane region" description="Helical" evidence="4">
    <location>
        <begin position="283"/>
        <end position="305"/>
    </location>
</feature>
<feature type="transmembrane region" description="Helical" evidence="4">
    <location>
        <begin position="311"/>
        <end position="333"/>
    </location>
</feature>
<feature type="domain" description="HTH luxR-type" evidence="5">
    <location>
        <begin position="416"/>
        <end position="480"/>
    </location>
</feature>
<feature type="transmembrane region" description="Helical" evidence="4">
    <location>
        <begin position="219"/>
        <end position="237"/>
    </location>
</feature>
<keyword evidence="4" id="KW-0812">Transmembrane</keyword>
<comment type="caution">
    <text evidence="6">The sequence shown here is derived from an EMBL/GenBank/DDBJ whole genome shotgun (WGS) entry which is preliminary data.</text>
</comment>
<dbReference type="EMBL" id="WPOO01000008">
    <property type="protein sequence ID" value="MVN58851.1"/>
    <property type="molecule type" value="Genomic_DNA"/>
</dbReference>
<dbReference type="PRINTS" id="PR00038">
    <property type="entry name" value="HTHLUXR"/>
</dbReference>
<dbReference type="GO" id="GO:0006355">
    <property type="term" value="P:regulation of DNA-templated transcription"/>
    <property type="evidence" value="ECO:0007669"/>
    <property type="project" value="InterPro"/>
</dbReference>
<feature type="transmembrane region" description="Helical" evidence="4">
    <location>
        <begin position="56"/>
        <end position="75"/>
    </location>
</feature>
<dbReference type="PROSITE" id="PS51257">
    <property type="entry name" value="PROKAR_LIPOPROTEIN"/>
    <property type="match status" value="1"/>
</dbReference>
<dbReference type="AlphaFoldDB" id="A0A7K1T5I3"/>
<keyword evidence="3" id="KW-0804">Transcription</keyword>
<dbReference type="Proteomes" id="UP000488839">
    <property type="component" value="Unassembled WGS sequence"/>
</dbReference>
<evidence type="ECO:0000313" key="6">
    <source>
        <dbReference type="EMBL" id="MVN58851.1"/>
    </source>
</evidence>
<dbReference type="Gene3D" id="1.10.10.10">
    <property type="entry name" value="Winged helix-like DNA-binding domain superfamily/Winged helix DNA-binding domain"/>
    <property type="match status" value="1"/>
</dbReference>
<dbReference type="InterPro" id="IPR016032">
    <property type="entry name" value="Sig_transdc_resp-reg_C-effctor"/>
</dbReference>
<evidence type="ECO:0000313" key="7">
    <source>
        <dbReference type="Proteomes" id="UP000488839"/>
    </source>
</evidence>
<name>A0A7K1T5I3_9ACTN</name>
<feature type="transmembrane region" description="Helical" evidence="4">
    <location>
        <begin position="169"/>
        <end position="190"/>
    </location>
</feature>
<evidence type="ECO:0000256" key="4">
    <source>
        <dbReference type="SAM" id="Phobius"/>
    </source>
</evidence>
<dbReference type="SMART" id="SM00421">
    <property type="entry name" value="HTH_LUXR"/>
    <property type="match status" value="1"/>
</dbReference>
<dbReference type="InterPro" id="IPR000792">
    <property type="entry name" value="Tscrpt_reg_LuxR_C"/>
</dbReference>
<feature type="transmembrane region" description="Helical" evidence="4">
    <location>
        <begin position="82"/>
        <end position="99"/>
    </location>
</feature>
<feature type="transmembrane region" description="Helical" evidence="4">
    <location>
        <begin position="139"/>
        <end position="163"/>
    </location>
</feature>
<evidence type="ECO:0000256" key="2">
    <source>
        <dbReference type="ARBA" id="ARBA00023125"/>
    </source>
</evidence>
<accession>A0A7K1T5I3</accession>
<evidence type="ECO:0000256" key="3">
    <source>
        <dbReference type="ARBA" id="ARBA00023163"/>
    </source>
</evidence>
<evidence type="ECO:0000259" key="5">
    <source>
        <dbReference type="PROSITE" id="PS50043"/>
    </source>
</evidence>
<dbReference type="InterPro" id="IPR036388">
    <property type="entry name" value="WH-like_DNA-bd_sf"/>
</dbReference>
<dbReference type="CDD" id="cd06170">
    <property type="entry name" value="LuxR_C_like"/>
    <property type="match status" value="1"/>
</dbReference>
<keyword evidence="4" id="KW-1133">Transmembrane helix</keyword>